<evidence type="ECO:0000313" key="1">
    <source>
        <dbReference type="EMBL" id="TKW21515.1"/>
    </source>
</evidence>
<gene>
    <name evidence="1" type="ORF">SEVIR_4G124200v2</name>
</gene>
<dbReference type="Gramene" id="TKW21515">
    <property type="protein sequence ID" value="TKW21515"/>
    <property type="gene ID" value="SEVIR_4G124200v2"/>
</dbReference>
<keyword evidence="2" id="KW-1185">Reference proteome</keyword>
<evidence type="ECO:0000313" key="2">
    <source>
        <dbReference type="Proteomes" id="UP000298652"/>
    </source>
</evidence>
<sequence length="46" mass="4955">MHRPPPDCEREPCWRGARRAHGGTRTCGGVFPNLGKKLARVAAGSP</sequence>
<dbReference type="AlphaFoldDB" id="A0A4U6V0N5"/>
<protein>
    <submittedName>
        <fullName evidence="1">Uncharacterized protein</fullName>
    </submittedName>
</protein>
<proteinExistence type="predicted"/>
<reference evidence="1" key="1">
    <citation type="submission" date="2019-03" db="EMBL/GenBank/DDBJ databases">
        <title>WGS assembly of Setaria viridis.</title>
        <authorList>
            <person name="Huang P."/>
            <person name="Jenkins J."/>
            <person name="Grimwood J."/>
            <person name="Barry K."/>
            <person name="Healey A."/>
            <person name="Mamidi S."/>
            <person name="Sreedasyam A."/>
            <person name="Shu S."/>
            <person name="Feldman M."/>
            <person name="Wu J."/>
            <person name="Yu Y."/>
            <person name="Chen C."/>
            <person name="Johnson J."/>
            <person name="Rokhsar D."/>
            <person name="Baxter I."/>
            <person name="Schmutz J."/>
            <person name="Brutnell T."/>
            <person name="Kellogg E."/>
        </authorList>
    </citation>
    <scope>NUCLEOTIDE SEQUENCE [LARGE SCALE GENOMIC DNA]</scope>
</reference>
<dbReference type="Proteomes" id="UP000298652">
    <property type="component" value="Chromosome 4"/>
</dbReference>
<dbReference type="EMBL" id="CM016555">
    <property type="protein sequence ID" value="TKW21515.1"/>
    <property type="molecule type" value="Genomic_DNA"/>
</dbReference>
<accession>A0A4U6V0N5</accession>
<name>A0A4U6V0N5_SETVI</name>
<organism evidence="1 2">
    <name type="scientific">Setaria viridis</name>
    <name type="common">Green bristlegrass</name>
    <name type="synonym">Setaria italica subsp. viridis</name>
    <dbReference type="NCBI Taxonomy" id="4556"/>
    <lineage>
        <taxon>Eukaryota</taxon>
        <taxon>Viridiplantae</taxon>
        <taxon>Streptophyta</taxon>
        <taxon>Embryophyta</taxon>
        <taxon>Tracheophyta</taxon>
        <taxon>Spermatophyta</taxon>
        <taxon>Magnoliopsida</taxon>
        <taxon>Liliopsida</taxon>
        <taxon>Poales</taxon>
        <taxon>Poaceae</taxon>
        <taxon>PACMAD clade</taxon>
        <taxon>Panicoideae</taxon>
        <taxon>Panicodae</taxon>
        <taxon>Paniceae</taxon>
        <taxon>Cenchrinae</taxon>
        <taxon>Setaria</taxon>
    </lineage>
</organism>